<evidence type="ECO:0000313" key="2">
    <source>
        <dbReference type="EMBL" id="ELA41346.1"/>
    </source>
</evidence>
<sequence length="496" mass="55208">MIILGEVQNCSSEKVAIRTQEGSFELSGGEVDHGQLGQNDRVVVSVPHISHFSQLSKIEYTKGVKIARNPFKYISDLRKDQYCDVVAVCTDYKPLVKTKGTDHLFSLCLLDQTGSVELKVFIDEKSFREMAEDASEPFRKGDVLLVRNIKQGFSERVAVVSKPCLIYKVTGYEAADSAENSGQELGSFVEHAIARFLASCYRSTSFSASSKMKSIRDLRDRSFFNILGKVIHCEYDQVPSVSITDFTASPMVERGYGAFPNNMVLTIKLFGQHSSLLKRIAVGKHCLFVNIRMHSFDTVLEAYMHDNLSGDVVPVDSENELGEIKAREQEYYSSLHKSSQTQDTDNSDADADRKQPNADMSGDSCLSASAADGTAPVEPHRPLDIPIVPIHHIGEPGIFLCSCLIGDISYSPQNLHSIVTVVDSGREYQTRAKKTLTRKIAESDKIAAGSEFKCLVLKTAADVLFLVDVFVDEQEYRGFLEFYHRSSEKHSIRTDH</sequence>
<dbReference type="EMBL" id="JH370145">
    <property type="protein sequence ID" value="ELA41346.1"/>
    <property type="molecule type" value="Genomic_DNA"/>
</dbReference>
<evidence type="ECO:0000313" key="3">
    <source>
        <dbReference type="Proteomes" id="UP000011082"/>
    </source>
</evidence>
<accession>L2GKG6</accession>
<reference evidence="3" key="1">
    <citation type="submission" date="2011-05" db="EMBL/GenBank/DDBJ databases">
        <title>The genome sequence of Vittaforma corneae strain ATCC 50505.</title>
        <authorList>
            <consortium name="The Broad Institute Genome Sequencing Platform"/>
            <person name="Cuomo C."/>
            <person name="Didier E."/>
            <person name="Bowers L."/>
            <person name="Young S.K."/>
            <person name="Zeng Q."/>
            <person name="Gargeya S."/>
            <person name="Fitzgerald M."/>
            <person name="Haas B."/>
            <person name="Abouelleil A."/>
            <person name="Alvarado L."/>
            <person name="Arachchi H.M."/>
            <person name="Berlin A."/>
            <person name="Chapman S.B."/>
            <person name="Gearin G."/>
            <person name="Goldberg J."/>
            <person name="Griggs A."/>
            <person name="Gujja S."/>
            <person name="Hansen M."/>
            <person name="Heiman D."/>
            <person name="Howarth C."/>
            <person name="Larimer J."/>
            <person name="Lui A."/>
            <person name="MacDonald P.J.P."/>
            <person name="McCowen C."/>
            <person name="Montmayeur A."/>
            <person name="Murphy C."/>
            <person name="Neiman D."/>
            <person name="Pearson M."/>
            <person name="Priest M."/>
            <person name="Roberts A."/>
            <person name="Saif S."/>
            <person name="Shea T."/>
            <person name="Sisk P."/>
            <person name="Stolte C."/>
            <person name="Sykes S."/>
            <person name="Wortman J."/>
            <person name="Nusbaum C."/>
            <person name="Birren B."/>
        </authorList>
    </citation>
    <scope>NUCLEOTIDE SEQUENCE [LARGE SCALE GENOMIC DNA]</scope>
    <source>
        <strain evidence="3">ATCC 50505</strain>
    </source>
</reference>
<feature type="region of interest" description="Disordered" evidence="1">
    <location>
        <begin position="332"/>
        <end position="375"/>
    </location>
</feature>
<evidence type="ECO:0000256" key="1">
    <source>
        <dbReference type="SAM" id="MobiDB-lite"/>
    </source>
</evidence>
<dbReference type="AlphaFoldDB" id="L2GKG6"/>
<dbReference type="HOGENOM" id="CLU_550054_0_0_1"/>
<evidence type="ECO:0008006" key="4">
    <source>
        <dbReference type="Google" id="ProtNLM"/>
    </source>
</evidence>
<organism evidence="2 3">
    <name type="scientific">Vittaforma corneae (strain ATCC 50505)</name>
    <name type="common">Microsporidian parasite</name>
    <name type="synonym">Nosema corneum</name>
    <dbReference type="NCBI Taxonomy" id="993615"/>
    <lineage>
        <taxon>Eukaryota</taxon>
        <taxon>Fungi</taxon>
        <taxon>Fungi incertae sedis</taxon>
        <taxon>Microsporidia</taxon>
        <taxon>Nosematidae</taxon>
        <taxon>Vittaforma</taxon>
    </lineage>
</organism>
<dbReference type="Proteomes" id="UP000011082">
    <property type="component" value="Unassembled WGS sequence"/>
</dbReference>
<name>L2GKG6_VITCO</name>
<gene>
    <name evidence="2" type="ORF">VICG_01586</name>
</gene>
<dbReference type="OrthoDB" id="2186770at2759"/>
<protein>
    <recommendedName>
        <fullName evidence="4">Telomeric single stranded DNA binding POT1/Cdc13 domain-containing protein</fullName>
    </recommendedName>
</protein>
<dbReference type="GeneID" id="19882297"/>
<feature type="compositionally biased region" description="Polar residues" evidence="1">
    <location>
        <begin position="332"/>
        <end position="344"/>
    </location>
</feature>
<dbReference type="InParanoid" id="L2GKG6"/>
<keyword evidence="3" id="KW-1185">Reference proteome</keyword>
<dbReference type="InterPro" id="IPR012340">
    <property type="entry name" value="NA-bd_OB-fold"/>
</dbReference>
<dbReference type="VEuPathDB" id="MicrosporidiaDB:VICG_01586"/>
<dbReference type="Gene3D" id="2.40.50.140">
    <property type="entry name" value="Nucleic acid-binding proteins"/>
    <property type="match status" value="2"/>
</dbReference>
<proteinExistence type="predicted"/>
<dbReference type="RefSeq" id="XP_007605032.1">
    <property type="nucleotide sequence ID" value="XM_007604970.1"/>
</dbReference>
<dbReference type="SUPFAM" id="SSF50249">
    <property type="entry name" value="Nucleic acid-binding proteins"/>
    <property type="match status" value="1"/>
</dbReference>